<dbReference type="InterPro" id="IPR036188">
    <property type="entry name" value="FAD/NAD-bd_sf"/>
</dbReference>
<keyword evidence="6 18" id="KW-0285">Flavoprotein</keyword>
<dbReference type="EC" id="1.3.5.1" evidence="20"/>
<feature type="binding site" evidence="18">
    <location>
        <position position="431"/>
    </location>
    <ligand>
        <name>FAD</name>
        <dbReference type="ChEBI" id="CHEBI:57692"/>
    </ligand>
</feature>
<dbReference type="InterPro" id="IPR030664">
    <property type="entry name" value="SdhA/FrdA/AprA"/>
</dbReference>
<evidence type="ECO:0000256" key="12">
    <source>
        <dbReference type="ARBA" id="ARBA00023128"/>
    </source>
</evidence>
<dbReference type="InterPro" id="IPR027477">
    <property type="entry name" value="Succ_DH/fumarate_Rdtase_cat_sf"/>
</dbReference>
<dbReference type="Gene3D" id="3.50.50.60">
    <property type="entry name" value="FAD/NAD(P)-binding domain"/>
    <property type="match status" value="1"/>
</dbReference>
<feature type="domain" description="Fumarate reductase/succinate dehydrogenase flavoprotein-like C-terminal" evidence="22">
    <location>
        <begin position="504"/>
        <end position="639"/>
    </location>
</feature>
<evidence type="ECO:0000256" key="20">
    <source>
        <dbReference type="RuleBase" id="RU362051"/>
    </source>
</evidence>
<dbReference type="PIRSF" id="PIRSF000171">
    <property type="entry name" value="SDHA_APRA_LASPO"/>
    <property type="match status" value="1"/>
</dbReference>
<dbReference type="SUPFAM" id="SSF51905">
    <property type="entry name" value="FAD/NAD(P)-binding domain"/>
    <property type="match status" value="1"/>
</dbReference>
<evidence type="ECO:0000313" key="23">
    <source>
        <dbReference type="EMBL" id="KAE9395788.1"/>
    </source>
</evidence>
<dbReference type="Proteomes" id="UP000799118">
    <property type="component" value="Unassembled WGS sequence"/>
</dbReference>
<dbReference type="FunFam" id="4.10.80.40:FF:000002">
    <property type="entry name" value="Succinate dehydrogenase [ubiquinone] flavoprotein subunit, mitochondrial"/>
    <property type="match status" value="1"/>
</dbReference>
<dbReference type="Gene3D" id="4.10.80.40">
    <property type="entry name" value="succinate dehydrogenase protein domain"/>
    <property type="match status" value="1"/>
</dbReference>
<dbReference type="NCBIfam" id="TIGR01812">
    <property type="entry name" value="sdhA_frdA_Gneg"/>
    <property type="match status" value="1"/>
</dbReference>
<feature type="binding site" evidence="18">
    <location>
        <begin position="81"/>
        <end position="96"/>
    </location>
    <ligand>
        <name>FAD</name>
        <dbReference type="ChEBI" id="CHEBI:57692"/>
    </ligand>
</feature>
<evidence type="ECO:0000256" key="1">
    <source>
        <dbReference type="ARBA" id="ARBA00004443"/>
    </source>
</evidence>
<organism evidence="23 24">
    <name type="scientific">Gymnopus androsaceus JB14</name>
    <dbReference type="NCBI Taxonomy" id="1447944"/>
    <lineage>
        <taxon>Eukaryota</taxon>
        <taxon>Fungi</taxon>
        <taxon>Dikarya</taxon>
        <taxon>Basidiomycota</taxon>
        <taxon>Agaricomycotina</taxon>
        <taxon>Agaricomycetes</taxon>
        <taxon>Agaricomycetidae</taxon>
        <taxon>Agaricales</taxon>
        <taxon>Marasmiineae</taxon>
        <taxon>Omphalotaceae</taxon>
        <taxon>Gymnopus</taxon>
    </lineage>
</organism>
<evidence type="ECO:0000256" key="6">
    <source>
        <dbReference type="ARBA" id="ARBA00022630"/>
    </source>
</evidence>
<evidence type="ECO:0000256" key="19">
    <source>
        <dbReference type="PIRSR" id="PIRSR611281-4"/>
    </source>
</evidence>
<comment type="similarity">
    <text evidence="3 20">Belongs to the FAD-dependent oxidoreductase 2 family. FRD/SDH subfamily.</text>
</comment>
<evidence type="ECO:0000256" key="17">
    <source>
        <dbReference type="PIRSR" id="PIRSR611281-2"/>
    </source>
</evidence>
<feature type="domain" description="FAD-dependent oxidoreductase 2 FAD-binding" evidence="21">
    <location>
        <begin position="53"/>
        <end position="448"/>
    </location>
</feature>
<feature type="modified residue" description="Tele-8alpha-FAD histidine" evidence="19">
    <location>
        <position position="89"/>
    </location>
</feature>
<evidence type="ECO:0000256" key="11">
    <source>
        <dbReference type="ARBA" id="ARBA00023002"/>
    </source>
</evidence>
<evidence type="ECO:0000256" key="18">
    <source>
        <dbReference type="PIRSR" id="PIRSR611281-3"/>
    </source>
</evidence>
<evidence type="ECO:0000256" key="16">
    <source>
        <dbReference type="PIRSR" id="PIRSR000171-1"/>
    </source>
</evidence>
<dbReference type="FunFam" id="3.50.50.60:FF:000482">
    <property type="entry name" value="Succinate dehydrogenase complex, subunit A, flavoprotein (Fp)"/>
    <property type="match status" value="1"/>
</dbReference>
<dbReference type="InterPro" id="IPR011281">
    <property type="entry name" value="Succ_DH_flav_su_fwd"/>
</dbReference>
<feature type="binding site" evidence="17">
    <location>
        <position position="442"/>
    </location>
    <ligand>
        <name>substrate</name>
    </ligand>
</feature>
<feature type="binding site" evidence="18">
    <location>
        <begin position="58"/>
        <end position="63"/>
    </location>
    <ligand>
        <name>FAD</name>
        <dbReference type="ChEBI" id="CHEBI:57692"/>
    </ligand>
</feature>
<evidence type="ECO:0000256" key="2">
    <source>
        <dbReference type="ARBA" id="ARBA00004788"/>
    </source>
</evidence>
<dbReference type="EMBL" id="ML769525">
    <property type="protein sequence ID" value="KAE9395788.1"/>
    <property type="molecule type" value="Genomic_DNA"/>
</dbReference>
<keyword evidence="24" id="KW-1185">Reference proteome</keyword>
<reference evidence="23" key="1">
    <citation type="journal article" date="2019" name="Environ. Microbiol.">
        <title>Fungal ecological strategies reflected in gene transcription - a case study of two litter decomposers.</title>
        <authorList>
            <person name="Barbi F."/>
            <person name="Kohler A."/>
            <person name="Barry K."/>
            <person name="Baskaran P."/>
            <person name="Daum C."/>
            <person name="Fauchery L."/>
            <person name="Ihrmark K."/>
            <person name="Kuo A."/>
            <person name="LaButti K."/>
            <person name="Lipzen A."/>
            <person name="Morin E."/>
            <person name="Grigoriev I.V."/>
            <person name="Henrissat B."/>
            <person name="Lindahl B."/>
            <person name="Martin F."/>
        </authorList>
    </citation>
    <scope>NUCLEOTIDE SEQUENCE</scope>
    <source>
        <strain evidence="23">JB14</strain>
    </source>
</reference>
<dbReference type="GO" id="GO:0008177">
    <property type="term" value="F:succinate dehydrogenase (quinone) activity"/>
    <property type="evidence" value="ECO:0007669"/>
    <property type="project" value="UniProtKB-EC"/>
</dbReference>
<dbReference type="PRINTS" id="PR00411">
    <property type="entry name" value="PNDRDTASEI"/>
</dbReference>
<evidence type="ECO:0000256" key="7">
    <source>
        <dbReference type="ARBA" id="ARBA00022792"/>
    </source>
</evidence>
<dbReference type="Gene3D" id="3.90.700.10">
    <property type="entry name" value="Succinate dehydrogenase/fumarate reductase flavoprotein, catalytic domain"/>
    <property type="match status" value="1"/>
</dbReference>
<accession>A0A6A4HDQ5</accession>
<dbReference type="NCBIfam" id="TIGR01816">
    <property type="entry name" value="sdhA_forward"/>
    <property type="match status" value="1"/>
</dbReference>
<dbReference type="FunFam" id="3.50.50.60:FF:001062">
    <property type="entry name" value="Succinate dehydrogenase complex, subunit A, flavoprotein (Fp)"/>
    <property type="match status" value="1"/>
</dbReference>
<feature type="binding site" evidence="18">
    <location>
        <begin position="447"/>
        <end position="448"/>
    </location>
    <ligand>
        <name>FAD</name>
        <dbReference type="ChEBI" id="CHEBI:57692"/>
    </ligand>
</feature>
<dbReference type="InterPro" id="IPR015939">
    <property type="entry name" value="Fum_Rdtase/Succ_DH_flav-like_C"/>
</dbReference>
<dbReference type="FunFam" id="1.20.58.100:FF:000001">
    <property type="entry name" value="Succinate dehydrogenase flavoprotein subunit (SdhA)"/>
    <property type="match status" value="1"/>
</dbReference>
<comment type="function">
    <text evidence="15 20">Flavoprotein (FP) subunit of succinate dehydrogenase (SDH) that is involved in complex II of the mitochondrial electron transport chain and is responsible for transferring electrons from succinate to ubiquinone (coenzyme Q).</text>
</comment>
<dbReference type="PROSITE" id="PS00504">
    <property type="entry name" value="FRD_SDH_FAD_BINDING"/>
    <property type="match status" value="1"/>
</dbReference>
<dbReference type="Pfam" id="PF02910">
    <property type="entry name" value="Succ_DH_flav_C"/>
    <property type="match status" value="1"/>
</dbReference>
<dbReference type="GO" id="GO:0006099">
    <property type="term" value="P:tricarboxylic acid cycle"/>
    <property type="evidence" value="ECO:0007669"/>
    <property type="project" value="UniProtKB-UniPathway"/>
</dbReference>
<evidence type="ECO:0000256" key="5">
    <source>
        <dbReference type="ARBA" id="ARBA00022532"/>
    </source>
</evidence>
<name>A0A6A4HDQ5_9AGAR</name>
<keyword evidence="11 20" id="KW-0560">Oxidoreductase</keyword>
<dbReference type="PANTHER" id="PTHR11632">
    <property type="entry name" value="SUCCINATE DEHYDROGENASE 2 FLAVOPROTEIN SUBUNIT"/>
    <property type="match status" value="1"/>
</dbReference>
<dbReference type="UniPathway" id="UPA00223">
    <property type="reaction ID" value="UER01006"/>
</dbReference>
<dbReference type="FunFam" id="3.90.700.10:FF:000001">
    <property type="entry name" value="Mitochondrial succinate dehydrogenase flavoprotein subunit"/>
    <property type="match status" value="1"/>
</dbReference>
<evidence type="ECO:0000259" key="22">
    <source>
        <dbReference type="Pfam" id="PF02910"/>
    </source>
</evidence>
<evidence type="ECO:0000256" key="3">
    <source>
        <dbReference type="ARBA" id="ARBA00008040"/>
    </source>
</evidence>
<dbReference type="GO" id="GO:0009055">
    <property type="term" value="F:electron transfer activity"/>
    <property type="evidence" value="ECO:0007669"/>
    <property type="project" value="TreeGrafter"/>
</dbReference>
<feature type="binding site" evidence="17">
    <location>
        <position position="286"/>
    </location>
    <ligand>
        <name>substrate</name>
    </ligand>
</feature>
<dbReference type="Gene3D" id="1.20.58.100">
    <property type="entry name" value="Fumarate reductase/succinate dehydrogenase flavoprotein-like, C-terminal domain"/>
    <property type="match status" value="1"/>
</dbReference>
<protein>
    <recommendedName>
        <fullName evidence="20">Succinate dehydrogenase [ubiquinone] flavoprotein subunit, mitochondrial</fullName>
        <ecNumber evidence="20">1.3.5.1</ecNumber>
    </recommendedName>
</protein>
<feature type="binding site" evidence="17">
    <location>
        <position position="298"/>
    </location>
    <ligand>
        <name>substrate</name>
    </ligand>
</feature>
<evidence type="ECO:0000259" key="21">
    <source>
        <dbReference type="Pfam" id="PF00890"/>
    </source>
</evidence>
<evidence type="ECO:0000256" key="10">
    <source>
        <dbReference type="ARBA" id="ARBA00022982"/>
    </source>
</evidence>
<dbReference type="InterPro" id="IPR037099">
    <property type="entry name" value="Fum_R/Succ_DH_flav-like_C_sf"/>
</dbReference>
<dbReference type="GO" id="GO:0005743">
    <property type="term" value="C:mitochondrial inner membrane"/>
    <property type="evidence" value="ECO:0007669"/>
    <property type="project" value="UniProtKB-SubCell"/>
</dbReference>
<keyword evidence="8 18" id="KW-0274">FAD</keyword>
<evidence type="ECO:0000313" key="24">
    <source>
        <dbReference type="Proteomes" id="UP000799118"/>
    </source>
</evidence>
<keyword evidence="7" id="KW-0999">Mitochondrion inner membrane</keyword>
<dbReference type="GO" id="GO:0050660">
    <property type="term" value="F:flavin adenine dinucleotide binding"/>
    <property type="evidence" value="ECO:0007669"/>
    <property type="project" value="InterPro"/>
</dbReference>
<dbReference type="AlphaFoldDB" id="A0A6A4HDQ5"/>
<comment type="pathway">
    <text evidence="2 20">Carbohydrate metabolism; tricarboxylic acid cycle; fumarate from succinate (eukaryal route): step 1/1.</text>
</comment>
<keyword evidence="13 20" id="KW-0472">Membrane</keyword>
<feature type="binding site" evidence="18">
    <location>
        <position position="265"/>
    </location>
    <ligand>
        <name>FAD</name>
        <dbReference type="ChEBI" id="CHEBI:57692"/>
    </ligand>
</feature>
<dbReference type="PANTHER" id="PTHR11632:SF51">
    <property type="entry name" value="SUCCINATE DEHYDROGENASE [UBIQUINONE] FLAVOPROTEIN SUBUNIT, MITOCHONDRIAL"/>
    <property type="match status" value="1"/>
</dbReference>
<dbReference type="InterPro" id="IPR014006">
    <property type="entry name" value="Succ_Dhase_FrdA_Gneg"/>
</dbReference>
<gene>
    <name evidence="23" type="ORF">BT96DRAFT_139451</name>
</gene>
<dbReference type="GO" id="GO:0006121">
    <property type="term" value="P:mitochondrial electron transport, succinate to ubiquinone"/>
    <property type="evidence" value="ECO:0007669"/>
    <property type="project" value="TreeGrafter"/>
</dbReference>
<keyword evidence="4 20" id="KW-0813">Transport</keyword>
<evidence type="ECO:0000256" key="8">
    <source>
        <dbReference type="ARBA" id="ARBA00022827"/>
    </source>
</evidence>
<dbReference type="InterPro" id="IPR003952">
    <property type="entry name" value="FRD_SDH_FAD_BS"/>
</dbReference>
<comment type="cofactor">
    <cofactor evidence="18">
        <name>FAD</name>
        <dbReference type="ChEBI" id="CHEBI:57692"/>
    </cofactor>
    <text evidence="18">Flavinylated by SdhE, about 5% flavinylation occurs in the absence of SdhE.</text>
</comment>
<dbReference type="Pfam" id="PF00890">
    <property type="entry name" value="FAD_binding_2"/>
    <property type="match status" value="1"/>
</dbReference>
<comment type="catalytic activity">
    <reaction evidence="14 20">
        <text>a quinone + succinate = fumarate + a quinol</text>
        <dbReference type="Rhea" id="RHEA:40523"/>
        <dbReference type="ChEBI" id="CHEBI:24646"/>
        <dbReference type="ChEBI" id="CHEBI:29806"/>
        <dbReference type="ChEBI" id="CHEBI:30031"/>
        <dbReference type="ChEBI" id="CHEBI:132124"/>
        <dbReference type="EC" id="1.3.5.1"/>
    </reaction>
</comment>
<keyword evidence="5 20" id="KW-0816">Tricarboxylic acid cycle</keyword>
<feature type="binding site" evidence="17">
    <location>
        <position position="397"/>
    </location>
    <ligand>
        <name>substrate</name>
    </ligand>
</feature>
<comment type="subcellular location">
    <subcellularLocation>
        <location evidence="1 20">Mitochondrion inner membrane</location>
        <topology evidence="1 20">Peripheral membrane protein</topology>
        <orientation evidence="1 20">Matrix side</orientation>
    </subcellularLocation>
</comment>
<feature type="active site" description="Proton acceptor" evidence="16">
    <location>
        <position position="330"/>
    </location>
</feature>
<evidence type="ECO:0000256" key="14">
    <source>
        <dbReference type="ARBA" id="ARBA00049220"/>
    </source>
</evidence>
<keyword evidence="9 20" id="KW-0809">Transit peptide</keyword>
<dbReference type="SUPFAM" id="SSF46977">
    <property type="entry name" value="Succinate dehydrogenase/fumarate reductase flavoprotein C-terminal domain"/>
    <property type="match status" value="1"/>
</dbReference>
<evidence type="ECO:0000256" key="13">
    <source>
        <dbReference type="ARBA" id="ARBA00023136"/>
    </source>
</evidence>
<keyword evidence="12" id="KW-0496">Mitochondrion</keyword>
<dbReference type="OrthoDB" id="71672at2759"/>
<evidence type="ECO:0000256" key="15">
    <source>
        <dbReference type="ARBA" id="ARBA00059077"/>
    </source>
</evidence>
<evidence type="ECO:0000256" key="9">
    <source>
        <dbReference type="ARBA" id="ARBA00022946"/>
    </source>
</evidence>
<sequence length="639" mass="70085">MFRKALSRAIPISRRPFHSTVSAQKVFSTDPVKAEQVQSWSSGKYPLIEHEYDAIVVGAGGAGLRAAFGLAEAGFNTACITKLFPTRSHTVAAQGGINAALGNITEDDWRWHMYDTVKGSDWLGDQDAIHYMCREAPQAIIELDHFGVPFSRTKEGKIYQRALGGQSLNYGKGGQAYRCAAAADRTGHALLHTLYGQSLRHNTNFFIEYFALDLIMQDGECMGVIALSMEDGTLHRFRAHKTVLATGGYGRVYFSCTSAHTCSGDGNAMVARAGLPLQDLEFVQFHPTGIYGAGCLISEGCRGEGGYLLNNEGERFMERYAPTAKDLASRDVVSRSMTVEIREGRGVGPEKDHIYLQLSHLPPDVLQDRLPGISETASIFSGVDVTKEPIPVIPTVHYNMGGIPTKFTGQVITIDEKGQDKVVPGLYAAGEAACVSVHGANRLGANSLLDIVVFGRACAHHIKETLTPGKPHKAIPEEAGLESIETLDRIRTSGGPGSTARIRLDVQRAMQSDAAIFRTQKTLDEGVQKVRDIYNNFANIGIKDRSMIWNSDLIETLELRNILQCAIQTITSAAARKESRGAHSREDYLERDDDTWMKHTLSFQKDVKSPDVELKYRGVVGHTLDENECKAVPPVKRVY</sequence>
<evidence type="ECO:0000256" key="4">
    <source>
        <dbReference type="ARBA" id="ARBA00022448"/>
    </source>
</evidence>
<proteinExistence type="inferred from homology"/>
<dbReference type="SUPFAM" id="SSF56425">
    <property type="entry name" value="Succinate dehydrogenase/fumarate reductase flavoprotein, catalytic domain"/>
    <property type="match status" value="1"/>
</dbReference>
<keyword evidence="10 20" id="KW-0249">Electron transport</keyword>
<dbReference type="InterPro" id="IPR003953">
    <property type="entry name" value="FAD-dep_OxRdtase_2_FAD-bd"/>
</dbReference>